<proteinExistence type="predicted"/>
<evidence type="ECO:0000313" key="1">
    <source>
        <dbReference type="EMBL" id="CDW19307.1"/>
    </source>
</evidence>
<protein>
    <submittedName>
        <fullName evidence="1">Uncharacterized protein</fullName>
    </submittedName>
</protein>
<dbReference type="EMBL" id="HACA01001946">
    <property type="protein sequence ID" value="CDW19307.1"/>
    <property type="molecule type" value="Transcribed_RNA"/>
</dbReference>
<dbReference type="AlphaFoldDB" id="A0A0K2T133"/>
<organism evidence="1">
    <name type="scientific">Lepeophtheirus salmonis</name>
    <name type="common">Salmon louse</name>
    <name type="synonym">Caligus salmonis</name>
    <dbReference type="NCBI Taxonomy" id="72036"/>
    <lineage>
        <taxon>Eukaryota</taxon>
        <taxon>Metazoa</taxon>
        <taxon>Ecdysozoa</taxon>
        <taxon>Arthropoda</taxon>
        <taxon>Crustacea</taxon>
        <taxon>Multicrustacea</taxon>
        <taxon>Hexanauplia</taxon>
        <taxon>Copepoda</taxon>
        <taxon>Siphonostomatoida</taxon>
        <taxon>Caligidae</taxon>
        <taxon>Lepeophtheirus</taxon>
    </lineage>
</organism>
<feature type="non-terminal residue" evidence="1">
    <location>
        <position position="1"/>
    </location>
</feature>
<name>A0A0K2T133_LEPSM</name>
<sequence length="59" mass="7036">VQQRLRIINPQRIHRGTLPFYGYTRIFSTLELDDNDPLQQWRISKLIPLFFIINVPLNG</sequence>
<reference evidence="1" key="1">
    <citation type="submission" date="2014-05" db="EMBL/GenBank/DDBJ databases">
        <authorList>
            <person name="Chronopoulou M."/>
        </authorList>
    </citation>
    <scope>NUCLEOTIDE SEQUENCE</scope>
    <source>
        <tissue evidence="1">Whole organism</tissue>
    </source>
</reference>
<accession>A0A0K2T133</accession>